<evidence type="ECO:0000256" key="2">
    <source>
        <dbReference type="ARBA" id="ARBA00006565"/>
    </source>
</evidence>
<sequence>MLQLGNLGAGHLPVFLAMLGTLMLGSTYVVAVYRGDVDPLFPYISAEGDRRPESCLFSMMLNLSSFLTMLIIYLRYSLVSELNRSSDLCLKRINELSLVAGLIGAVGMFCVANFQETALLIVHWTSAFVCFGSGCIYMLIQSYITIHMYPLYANRHIGFVRSFIALIAVISFCTGTLFFIDSYPHRYPRMMSLIQFDEGYDLHCISAVSEWVLAISNFVFLLSYSRDFEKIQVELGVQPLVAHLDQSPLWRSATDLSLSSG</sequence>
<reference evidence="10" key="1">
    <citation type="submission" date="2017-02" db="UniProtKB">
        <authorList>
            <consortium name="WormBaseParasite"/>
        </authorList>
    </citation>
    <scope>IDENTIFICATION</scope>
</reference>
<feature type="domain" description="CWH43-like N-terminal" evidence="7">
    <location>
        <begin position="11"/>
        <end position="230"/>
    </location>
</feature>
<keyword evidence="9" id="KW-1185">Reference proteome</keyword>
<evidence type="ECO:0000256" key="6">
    <source>
        <dbReference type="SAM" id="Phobius"/>
    </source>
</evidence>
<dbReference type="OrthoDB" id="191706at2759"/>
<comment type="subcellular location">
    <subcellularLocation>
        <location evidence="1">Endomembrane system</location>
        <topology evidence="1">Multi-pass membrane protein</topology>
    </subcellularLocation>
</comment>
<name>A0A0M3JRZ4_ANISI</name>
<dbReference type="EMBL" id="UYRR01030992">
    <property type="protein sequence ID" value="VDK42676.1"/>
    <property type="molecule type" value="Genomic_DNA"/>
</dbReference>
<dbReference type="PANTHER" id="PTHR21324">
    <property type="entry name" value="FASTING-INDUCIBLE INTEGRAL MEMBRANE PROTEIN TM6P1-RELATED"/>
    <property type="match status" value="1"/>
</dbReference>
<dbReference type="AlphaFoldDB" id="A0A0M3JRZ4"/>
<evidence type="ECO:0000256" key="5">
    <source>
        <dbReference type="ARBA" id="ARBA00023136"/>
    </source>
</evidence>
<feature type="transmembrane region" description="Helical" evidence="6">
    <location>
        <begin position="12"/>
        <end position="33"/>
    </location>
</feature>
<gene>
    <name evidence="8" type="ORF">ASIM_LOCUS10269</name>
</gene>
<comment type="similarity">
    <text evidence="2">Belongs to the DRAM/TMEM150 family.</text>
</comment>
<evidence type="ECO:0000313" key="10">
    <source>
        <dbReference type="WBParaSite" id="ASIM_0001071101-mRNA-1"/>
    </source>
</evidence>
<evidence type="ECO:0000313" key="9">
    <source>
        <dbReference type="Proteomes" id="UP000267096"/>
    </source>
</evidence>
<dbReference type="InterPro" id="IPR050911">
    <property type="entry name" value="DRAM/TMEM150_Autophagy_Mod"/>
</dbReference>
<feature type="transmembrane region" description="Helical" evidence="6">
    <location>
        <begin position="200"/>
        <end position="222"/>
    </location>
</feature>
<evidence type="ECO:0000256" key="1">
    <source>
        <dbReference type="ARBA" id="ARBA00004127"/>
    </source>
</evidence>
<evidence type="ECO:0000313" key="8">
    <source>
        <dbReference type="EMBL" id="VDK42676.1"/>
    </source>
</evidence>
<keyword evidence="5 6" id="KW-0472">Membrane</keyword>
<evidence type="ECO:0000256" key="3">
    <source>
        <dbReference type="ARBA" id="ARBA00022692"/>
    </source>
</evidence>
<dbReference type="GO" id="GO:0012505">
    <property type="term" value="C:endomembrane system"/>
    <property type="evidence" value="ECO:0007669"/>
    <property type="project" value="UniProtKB-SubCell"/>
</dbReference>
<dbReference type="Pfam" id="PF10277">
    <property type="entry name" value="Frag1"/>
    <property type="match status" value="1"/>
</dbReference>
<protein>
    <submittedName>
        <fullName evidence="10">DNA damage-regulated autophagy modulator protein 1</fullName>
    </submittedName>
</protein>
<feature type="transmembrane region" description="Helical" evidence="6">
    <location>
        <begin position="56"/>
        <end position="76"/>
    </location>
</feature>
<evidence type="ECO:0000256" key="4">
    <source>
        <dbReference type="ARBA" id="ARBA00022989"/>
    </source>
</evidence>
<accession>A0A0M3JRZ4</accession>
<keyword evidence="3 6" id="KW-0812">Transmembrane</keyword>
<dbReference type="Proteomes" id="UP000267096">
    <property type="component" value="Unassembled WGS sequence"/>
</dbReference>
<dbReference type="WBParaSite" id="ASIM_0001071101-mRNA-1">
    <property type="protein sequence ID" value="ASIM_0001071101-mRNA-1"/>
    <property type="gene ID" value="ASIM_0001071101"/>
</dbReference>
<dbReference type="PANTHER" id="PTHR21324:SF2">
    <property type="entry name" value="EG:22E5.9 PROTEIN"/>
    <property type="match status" value="1"/>
</dbReference>
<feature type="transmembrane region" description="Helical" evidence="6">
    <location>
        <begin position="121"/>
        <end position="146"/>
    </location>
</feature>
<dbReference type="InterPro" id="IPR019402">
    <property type="entry name" value="CWH43_N"/>
</dbReference>
<keyword evidence="4 6" id="KW-1133">Transmembrane helix</keyword>
<proteinExistence type="inferred from homology"/>
<feature type="transmembrane region" description="Helical" evidence="6">
    <location>
        <begin position="158"/>
        <end position="180"/>
    </location>
</feature>
<organism evidence="10">
    <name type="scientific">Anisakis simplex</name>
    <name type="common">Herring worm</name>
    <dbReference type="NCBI Taxonomy" id="6269"/>
    <lineage>
        <taxon>Eukaryota</taxon>
        <taxon>Metazoa</taxon>
        <taxon>Ecdysozoa</taxon>
        <taxon>Nematoda</taxon>
        <taxon>Chromadorea</taxon>
        <taxon>Rhabditida</taxon>
        <taxon>Spirurina</taxon>
        <taxon>Ascaridomorpha</taxon>
        <taxon>Ascaridoidea</taxon>
        <taxon>Anisakidae</taxon>
        <taxon>Anisakis</taxon>
        <taxon>Anisakis simplex complex</taxon>
    </lineage>
</organism>
<feature type="transmembrane region" description="Helical" evidence="6">
    <location>
        <begin position="96"/>
        <end position="115"/>
    </location>
</feature>
<evidence type="ECO:0000259" key="7">
    <source>
        <dbReference type="Pfam" id="PF10277"/>
    </source>
</evidence>
<reference evidence="8 9" key="2">
    <citation type="submission" date="2018-11" db="EMBL/GenBank/DDBJ databases">
        <authorList>
            <consortium name="Pathogen Informatics"/>
        </authorList>
    </citation>
    <scope>NUCLEOTIDE SEQUENCE [LARGE SCALE GENOMIC DNA]</scope>
</reference>